<sequence>MSLKLESHQESVLEELMQKSFGAQNIYIPQNYKKGGKKHKEKEPCDLAWFGNGVLVLFYLTSGNKSLEKQDEHNLKQARKWIHYWRHQSNQKLNGTNRFGDSVSISFKEINYCVLLSVVSHATGIVFHKVAKNKPYGYTCTIPESLIHAISGFHGTVAENLGNGAVAK</sequence>
<name>A0A126T3Z6_9GAMM</name>
<evidence type="ECO:0000313" key="1">
    <source>
        <dbReference type="EMBL" id="AMK76799.1"/>
    </source>
</evidence>
<proteinExistence type="predicted"/>
<accession>A0A126T3Z6</accession>
<dbReference type="RefSeq" id="WP_036278848.1">
    <property type="nucleotide sequence ID" value="NZ_CP014476.1"/>
</dbReference>
<dbReference type="Proteomes" id="UP000030512">
    <property type="component" value="Chromosome"/>
</dbReference>
<protein>
    <submittedName>
        <fullName evidence="1">Uncharacterized protein</fullName>
    </submittedName>
</protein>
<dbReference type="AlphaFoldDB" id="A0A126T3Z6"/>
<evidence type="ECO:0000313" key="2">
    <source>
        <dbReference type="Proteomes" id="UP000030512"/>
    </source>
</evidence>
<dbReference type="OrthoDB" id="9554509at2"/>
<gene>
    <name evidence="1" type="ORF">JT25_009910</name>
</gene>
<reference evidence="1 2" key="1">
    <citation type="journal article" date="2015" name="Environ. Microbiol.">
        <title>Methane oxidation coupled to nitrate reduction under hypoxia by the Gammaproteobacterium Methylomonas denitrificans, sp. nov. type strain FJG1.</title>
        <authorList>
            <person name="Kits K.D."/>
            <person name="Klotz M.G."/>
            <person name="Stein L.Y."/>
        </authorList>
    </citation>
    <scope>NUCLEOTIDE SEQUENCE [LARGE SCALE GENOMIC DNA]</scope>
    <source>
        <strain evidence="1 2">FJG1</strain>
    </source>
</reference>
<dbReference type="EMBL" id="CP014476">
    <property type="protein sequence ID" value="AMK76799.1"/>
    <property type="molecule type" value="Genomic_DNA"/>
</dbReference>
<dbReference type="KEGG" id="mdn:JT25_009910"/>
<keyword evidence="2" id="KW-1185">Reference proteome</keyword>
<organism evidence="1 2">
    <name type="scientific">Methylomonas denitrificans</name>
    <dbReference type="NCBI Taxonomy" id="1538553"/>
    <lineage>
        <taxon>Bacteria</taxon>
        <taxon>Pseudomonadati</taxon>
        <taxon>Pseudomonadota</taxon>
        <taxon>Gammaproteobacteria</taxon>
        <taxon>Methylococcales</taxon>
        <taxon>Methylococcaceae</taxon>
        <taxon>Methylomonas</taxon>
    </lineage>
</organism>